<dbReference type="GO" id="GO:0005524">
    <property type="term" value="F:ATP binding"/>
    <property type="evidence" value="ECO:0007669"/>
    <property type="project" value="UniProtKB-UniRule"/>
</dbReference>
<dbReference type="STRING" id="55802.TBCH5v1_0081"/>
<dbReference type="InterPro" id="IPR036388">
    <property type="entry name" value="WH-like_DNA-bd_sf"/>
</dbReference>
<evidence type="ECO:0000256" key="3">
    <source>
        <dbReference type="ARBA" id="ARBA00022741"/>
    </source>
</evidence>
<dbReference type="EMBL" id="CP013050">
    <property type="protein sequence ID" value="ALM74060.1"/>
    <property type="molecule type" value="Genomic_DNA"/>
</dbReference>
<evidence type="ECO:0000256" key="4">
    <source>
        <dbReference type="ARBA" id="ARBA00022840"/>
    </source>
</evidence>
<evidence type="ECO:0000259" key="6">
    <source>
        <dbReference type="SMART" id="SM00382"/>
    </source>
</evidence>
<dbReference type="Proteomes" id="UP000066042">
    <property type="component" value="Chromosome"/>
</dbReference>
<dbReference type="GeneID" id="26135377"/>
<evidence type="ECO:0000256" key="2">
    <source>
        <dbReference type="ARBA" id="ARBA00022705"/>
    </source>
</evidence>
<dbReference type="InterPro" id="IPR003593">
    <property type="entry name" value="AAA+_ATPase"/>
</dbReference>
<keyword evidence="2 5" id="KW-0235">DNA replication</keyword>
<dbReference type="InterPro" id="IPR027417">
    <property type="entry name" value="P-loop_NTPase"/>
</dbReference>
<evidence type="ECO:0000313" key="9">
    <source>
        <dbReference type="Proteomes" id="UP000066042"/>
    </source>
</evidence>
<dbReference type="SMART" id="SM00382">
    <property type="entry name" value="AAA"/>
    <property type="match status" value="1"/>
</dbReference>
<dbReference type="NCBIfam" id="TIGR02928">
    <property type="entry name" value="orc1/cdc6 family replication initiation protein"/>
    <property type="match status" value="1"/>
</dbReference>
<protein>
    <recommendedName>
        <fullName evidence="5">ORC1-type DNA replication protein</fullName>
    </recommendedName>
</protein>
<evidence type="ECO:0000256" key="1">
    <source>
        <dbReference type="ARBA" id="ARBA00006184"/>
    </source>
</evidence>
<dbReference type="InterPro" id="IPR015163">
    <property type="entry name" value="Cdc6_C"/>
</dbReference>
<dbReference type="InterPro" id="IPR050311">
    <property type="entry name" value="ORC1/CDC6"/>
</dbReference>
<dbReference type="SMART" id="SM01074">
    <property type="entry name" value="Cdc6_C"/>
    <property type="match status" value="1"/>
</dbReference>
<comment type="similarity">
    <text evidence="1 5">Belongs to the CDC6/cdc18 family.</text>
</comment>
<dbReference type="Gene3D" id="3.40.50.300">
    <property type="entry name" value="P-loop containing nucleotide triphosphate hydrolases"/>
    <property type="match status" value="1"/>
</dbReference>
<accession>A0A0S1X8H3</accession>
<evidence type="ECO:0000313" key="8">
    <source>
        <dbReference type="EMBL" id="ALM74060.1"/>
    </source>
</evidence>
<dbReference type="InterPro" id="IPR003959">
    <property type="entry name" value="ATPase_AAA_core"/>
</dbReference>
<dbReference type="GO" id="GO:0006260">
    <property type="term" value="P:DNA replication"/>
    <property type="evidence" value="ECO:0007669"/>
    <property type="project" value="UniProtKB-UniRule"/>
</dbReference>
<feature type="binding site" evidence="5">
    <location>
        <begin position="67"/>
        <end position="71"/>
    </location>
    <ligand>
        <name>ATP</name>
        <dbReference type="ChEBI" id="CHEBI:30616"/>
    </ligand>
</feature>
<dbReference type="PANTHER" id="PTHR10763:SF26">
    <property type="entry name" value="CELL DIVISION CONTROL PROTEIN 6 HOMOLOG"/>
    <property type="match status" value="1"/>
</dbReference>
<keyword evidence="4 5" id="KW-0067">ATP-binding</keyword>
<dbReference type="PATRIC" id="fig|55802.8.peg.80"/>
<dbReference type="GO" id="GO:0016887">
    <property type="term" value="F:ATP hydrolysis activity"/>
    <property type="evidence" value="ECO:0007669"/>
    <property type="project" value="InterPro"/>
</dbReference>
<dbReference type="Pfam" id="PF09079">
    <property type="entry name" value="WHD_Cdc6"/>
    <property type="match status" value="1"/>
</dbReference>
<dbReference type="Gene3D" id="1.10.8.60">
    <property type="match status" value="1"/>
</dbReference>
<dbReference type="Pfam" id="PF00004">
    <property type="entry name" value="AAA"/>
    <property type="match status" value="1"/>
</dbReference>
<name>A0A0S1X8H3_THEBA</name>
<dbReference type="InterPro" id="IPR055237">
    <property type="entry name" value="Cdc6_lid"/>
</dbReference>
<evidence type="ECO:0000256" key="5">
    <source>
        <dbReference type="HAMAP-Rule" id="MF_01407"/>
    </source>
</evidence>
<feature type="domain" description="AAA+ ATPase" evidence="6">
    <location>
        <begin position="55"/>
        <end position="217"/>
    </location>
</feature>
<dbReference type="HAMAP" id="MF_01407">
    <property type="entry name" value="ORC1_type_DNA_replic_protein"/>
    <property type="match status" value="1"/>
</dbReference>
<feature type="domain" description="Cdc6 C-terminal" evidence="7">
    <location>
        <begin position="307"/>
        <end position="390"/>
    </location>
</feature>
<feature type="binding site" evidence="5">
    <location>
        <position position="228"/>
    </location>
    <ligand>
        <name>ATP</name>
        <dbReference type="ChEBI" id="CHEBI:30616"/>
    </ligand>
</feature>
<dbReference type="InterPro" id="IPR036390">
    <property type="entry name" value="WH_DNA-bd_sf"/>
</dbReference>
<keyword evidence="3 5" id="KW-0547">Nucleotide-binding</keyword>
<comment type="function">
    <text evidence="5">Involved in regulation of DNA replication.</text>
</comment>
<dbReference type="Gene3D" id="1.10.10.10">
    <property type="entry name" value="Winged helix-like DNA-binding domain superfamily/Winged helix DNA-binding domain"/>
    <property type="match status" value="1"/>
</dbReference>
<organism evidence="8 9">
    <name type="scientific">Thermococcus barophilus</name>
    <dbReference type="NCBI Taxonomy" id="55802"/>
    <lineage>
        <taxon>Archaea</taxon>
        <taxon>Methanobacteriati</taxon>
        <taxon>Methanobacteriota</taxon>
        <taxon>Thermococci</taxon>
        <taxon>Thermococcales</taxon>
        <taxon>Thermococcaceae</taxon>
        <taxon>Thermococcus</taxon>
    </lineage>
</organism>
<reference evidence="8 9" key="1">
    <citation type="journal article" date="2016" name="Genome Announc.">
        <title>Complete genome sequence of the hyperthermophilic and piezophilic archaeon Thermococcus barophilus Ch5, capable of growth at the expense of hydrogenogenesis from carbon monoxide and formate.</title>
        <authorList>
            <person name="Oger P."/>
            <person name="Sokolova T.G."/>
            <person name="Kozhevnikova D.A."/>
            <person name="Taranov E.A."/>
            <person name="Vannier P."/>
            <person name="Lee H.S."/>
            <person name="Kwon K.K."/>
            <person name="Kang S.G."/>
            <person name="Lee J.H."/>
            <person name="Bonch-Osmolovskaya E.A."/>
            <person name="Lebedinsky A.V."/>
        </authorList>
    </citation>
    <scope>NUCLEOTIDE SEQUENCE [LARGE SCALE GENOMIC DNA]</scope>
    <source>
        <strain evidence="9">Ch5</strain>
    </source>
</reference>
<dbReference type="AlphaFoldDB" id="A0A0S1X8H3"/>
<gene>
    <name evidence="8" type="ORF">TBCH5v1_0081</name>
</gene>
<dbReference type="SUPFAM" id="SSF52540">
    <property type="entry name" value="P-loop containing nucleoside triphosphate hydrolases"/>
    <property type="match status" value="1"/>
</dbReference>
<feature type="binding site" evidence="5">
    <location>
        <position position="216"/>
    </location>
    <ligand>
        <name>ATP</name>
        <dbReference type="ChEBI" id="CHEBI:30616"/>
    </ligand>
</feature>
<sequence length="419" mass="48081">MMDPRKILEEEITRETILINPGVLSESYIPDHLLFREEEIAQITRHFGRFLRGIHPGNLLIHGPPGTGKTHAIQLIARSYNSFAKEQEIDSEMIYVNCKDKTYYQIIISLLHELGVNFPSRGLGVGEAVDALAKHLKKSNGAYVFIFDEIDKIKRSARDREEPMNALIYRMSRLDELTGKENVAFAVISNRTDILQKLEYFTRSKFIPEIVYFREYDAKELAEILKDRAEKAFKLGTVDEAATRLLAGLIKKTGKDLRWGFRVLKEAGLLATNKVTEDIIWKAVEIVDRDMLKETIQGFDLDQLIVLWAIAFLEDAGITPMTGIVYRLYKIACDELEWTPRTMRHVMHYITPKLETQGLVTSREKGLGRGRGKTLIFHIEEEPVKILNLVEKVLSEKFGKILDHVTNPVFREIRVRGIV</sequence>
<dbReference type="InterPro" id="IPR014277">
    <property type="entry name" value="Orc1/Cdc6_arc"/>
</dbReference>
<proteinExistence type="inferred from homology"/>
<dbReference type="RefSeq" id="WP_056933097.1">
    <property type="nucleotide sequence ID" value="NZ_CP013050.1"/>
</dbReference>
<evidence type="ECO:0000259" key="7">
    <source>
        <dbReference type="SMART" id="SM01074"/>
    </source>
</evidence>
<dbReference type="PANTHER" id="PTHR10763">
    <property type="entry name" value="CELL DIVISION CONTROL PROTEIN 6-RELATED"/>
    <property type="match status" value="1"/>
</dbReference>
<dbReference type="Pfam" id="PF22703">
    <property type="entry name" value="Cdc6_lid"/>
    <property type="match status" value="1"/>
</dbReference>
<dbReference type="SUPFAM" id="SSF46785">
    <property type="entry name" value="Winged helix' DNA-binding domain"/>
    <property type="match status" value="1"/>
</dbReference>